<dbReference type="PANTHER" id="PTHR30041:SF8">
    <property type="entry name" value="PROTEIN YFFB"/>
    <property type="match status" value="1"/>
</dbReference>
<organism evidence="3 4">
    <name type="scientific">Mangrovimicrobium sediminis</name>
    <dbReference type="NCBI Taxonomy" id="2562682"/>
    <lineage>
        <taxon>Bacteria</taxon>
        <taxon>Pseudomonadati</taxon>
        <taxon>Pseudomonadota</taxon>
        <taxon>Gammaproteobacteria</taxon>
        <taxon>Cellvibrionales</taxon>
        <taxon>Halieaceae</taxon>
        <taxon>Mangrovimicrobium</taxon>
    </lineage>
</organism>
<dbReference type="EMBL" id="SRLE01000011">
    <property type="protein sequence ID" value="TGD72085.1"/>
    <property type="molecule type" value="Genomic_DNA"/>
</dbReference>
<dbReference type="SUPFAM" id="SSF52833">
    <property type="entry name" value="Thioredoxin-like"/>
    <property type="match status" value="1"/>
</dbReference>
<comment type="caution">
    <text evidence="3">The sequence shown here is derived from an EMBL/GenBank/DDBJ whole genome shotgun (WGS) entry which is preliminary data.</text>
</comment>
<dbReference type="RefSeq" id="WP_135445544.1">
    <property type="nucleotide sequence ID" value="NZ_SRLE01000011.1"/>
</dbReference>
<dbReference type="CDD" id="cd03035">
    <property type="entry name" value="ArsC_Yffb"/>
    <property type="match status" value="1"/>
</dbReference>
<evidence type="ECO:0000256" key="1">
    <source>
        <dbReference type="ARBA" id="ARBA00007198"/>
    </source>
</evidence>
<dbReference type="Pfam" id="PF03960">
    <property type="entry name" value="ArsC"/>
    <property type="match status" value="1"/>
</dbReference>
<name>A0A4Z0LYC2_9GAMM</name>
<evidence type="ECO:0000313" key="4">
    <source>
        <dbReference type="Proteomes" id="UP000298050"/>
    </source>
</evidence>
<dbReference type="PANTHER" id="PTHR30041">
    <property type="entry name" value="ARSENATE REDUCTASE"/>
    <property type="match status" value="1"/>
</dbReference>
<dbReference type="InterPro" id="IPR006504">
    <property type="entry name" value="Tscrpt_reg_Spx/MgsR"/>
</dbReference>
<dbReference type="Gene3D" id="3.40.30.10">
    <property type="entry name" value="Glutaredoxin"/>
    <property type="match status" value="1"/>
</dbReference>
<dbReference type="Proteomes" id="UP000298050">
    <property type="component" value="Unassembled WGS sequence"/>
</dbReference>
<dbReference type="OrthoDB" id="9803749at2"/>
<dbReference type="AlphaFoldDB" id="A0A4Z0LYC2"/>
<reference evidence="3 4" key="1">
    <citation type="submission" date="2019-04" db="EMBL/GenBank/DDBJ databases">
        <title>Taxonomy of novel Haliea sp. from mangrove soil of West Coast of India.</title>
        <authorList>
            <person name="Verma A."/>
            <person name="Kumar P."/>
            <person name="Krishnamurthi S."/>
        </authorList>
    </citation>
    <scope>NUCLEOTIDE SEQUENCE [LARGE SCALE GENOMIC DNA]</scope>
    <source>
        <strain evidence="3 4">SAOS-164</strain>
    </source>
</reference>
<accession>A0A4Z0LYC2</accession>
<dbReference type="NCBIfam" id="TIGR01617">
    <property type="entry name" value="arsC_related"/>
    <property type="match status" value="1"/>
</dbReference>
<comment type="similarity">
    <text evidence="1 2">Belongs to the ArsC family.</text>
</comment>
<keyword evidence="4" id="KW-1185">Reference proteome</keyword>
<evidence type="ECO:0000256" key="2">
    <source>
        <dbReference type="PROSITE-ProRule" id="PRU01282"/>
    </source>
</evidence>
<gene>
    <name evidence="3" type="ORF">E4634_15535</name>
</gene>
<sequence length="118" mass="13530">MITLYGIKNCDTVKKARKWLDTHAVEYQYHDLREDGLPRKTAQAWLKSLPWDTVVNKRSTTWKTLDPAQREAMDANSALAAILEHPTLVKRPLLDTGHELHCGFSAAQYATLFERHTL</sequence>
<protein>
    <submittedName>
        <fullName evidence="3">ArsC family reductase</fullName>
    </submittedName>
</protein>
<dbReference type="NCBIfam" id="NF008107">
    <property type="entry name" value="PRK10853.1"/>
    <property type="match status" value="1"/>
</dbReference>
<proteinExistence type="inferred from homology"/>
<evidence type="ECO:0000313" key="3">
    <source>
        <dbReference type="EMBL" id="TGD72085.1"/>
    </source>
</evidence>
<dbReference type="PROSITE" id="PS51353">
    <property type="entry name" value="ARSC"/>
    <property type="match status" value="1"/>
</dbReference>
<dbReference type="InterPro" id="IPR036249">
    <property type="entry name" value="Thioredoxin-like_sf"/>
</dbReference>
<dbReference type="InterPro" id="IPR006660">
    <property type="entry name" value="Arsenate_reductase-like"/>
</dbReference>